<proteinExistence type="predicted"/>
<accession>A0A6N2M9Y8</accession>
<sequence length="249" mass="28181">MDTISIPLMKAYASATWALGVNDEFSGVNSVTMRLSVMDATKAAKKGIATGCDRKRGLRTVESRVDLFERDGIPLRAGKKKFQSKRRATFELMSAVQFLALTDLSEINEPQSSAMLSRGRRATFELMSIVQFLSLTDLLEINEPQSSAMLSRGRILLFLLQVLLIWRIDEWIVKEEIQRDREIMSSPSTAVIVKSVNRLINQQVCGESLVTRMVRWRSKKVRYKGVKIDEFRRQIFVAAATHFVFAGEG</sequence>
<dbReference type="EMBL" id="CAADRP010001643">
    <property type="protein sequence ID" value="VFU46523.1"/>
    <property type="molecule type" value="Genomic_DNA"/>
</dbReference>
<dbReference type="AlphaFoldDB" id="A0A6N2M9Y8"/>
<name>A0A6N2M9Y8_SALVM</name>
<organism evidence="1">
    <name type="scientific">Salix viminalis</name>
    <name type="common">Common osier</name>
    <name type="synonym">Basket willow</name>
    <dbReference type="NCBI Taxonomy" id="40686"/>
    <lineage>
        <taxon>Eukaryota</taxon>
        <taxon>Viridiplantae</taxon>
        <taxon>Streptophyta</taxon>
        <taxon>Embryophyta</taxon>
        <taxon>Tracheophyta</taxon>
        <taxon>Spermatophyta</taxon>
        <taxon>Magnoliopsida</taxon>
        <taxon>eudicotyledons</taxon>
        <taxon>Gunneridae</taxon>
        <taxon>Pentapetalae</taxon>
        <taxon>rosids</taxon>
        <taxon>fabids</taxon>
        <taxon>Malpighiales</taxon>
        <taxon>Salicaceae</taxon>
        <taxon>Saliceae</taxon>
        <taxon>Salix</taxon>
    </lineage>
</organism>
<protein>
    <submittedName>
        <fullName evidence="1">Uncharacterized protein</fullName>
    </submittedName>
</protein>
<evidence type="ECO:0000313" key="1">
    <source>
        <dbReference type="EMBL" id="VFU46523.1"/>
    </source>
</evidence>
<gene>
    <name evidence="1" type="ORF">SVIM_LOCUS295083</name>
</gene>
<reference evidence="1" key="1">
    <citation type="submission" date="2019-03" db="EMBL/GenBank/DDBJ databases">
        <authorList>
            <person name="Mank J."/>
            <person name="Almeida P."/>
        </authorList>
    </citation>
    <scope>NUCLEOTIDE SEQUENCE</scope>
    <source>
        <strain evidence="1">78183</strain>
    </source>
</reference>